<dbReference type="Pfam" id="PF04230">
    <property type="entry name" value="PS_pyruv_trans"/>
    <property type="match status" value="1"/>
</dbReference>
<evidence type="ECO:0000313" key="3">
    <source>
        <dbReference type="Proteomes" id="UP000830326"/>
    </source>
</evidence>
<gene>
    <name evidence="2" type="ORF">MUO15_17220</name>
</gene>
<dbReference type="InterPro" id="IPR007345">
    <property type="entry name" value="Polysacch_pyruvyl_Trfase"/>
</dbReference>
<organism evidence="2 3">
    <name type="scientific">Halobacillus amylolyticus</name>
    <dbReference type="NCBI Taxonomy" id="2932259"/>
    <lineage>
        <taxon>Bacteria</taxon>
        <taxon>Bacillati</taxon>
        <taxon>Bacillota</taxon>
        <taxon>Bacilli</taxon>
        <taxon>Bacillales</taxon>
        <taxon>Bacillaceae</taxon>
        <taxon>Halobacillus</taxon>
    </lineage>
</organism>
<accession>A0ABY4H941</accession>
<name>A0ABY4H941_9BACI</name>
<dbReference type="RefSeq" id="WP_245031247.1">
    <property type="nucleotide sequence ID" value="NZ_CP095075.1"/>
</dbReference>
<reference evidence="2" key="1">
    <citation type="submission" date="2022-04" db="EMBL/GenBank/DDBJ databases">
        <title>Halobacillus sp. isolated from saltern.</title>
        <authorList>
            <person name="Won M."/>
            <person name="Lee C.-M."/>
            <person name="Woen H.-Y."/>
            <person name="Kwon S.-W."/>
        </authorList>
    </citation>
    <scope>NUCLEOTIDE SEQUENCE</scope>
    <source>
        <strain evidence="2">SSHM10-5</strain>
    </source>
</reference>
<evidence type="ECO:0000313" key="2">
    <source>
        <dbReference type="EMBL" id="UOR11317.1"/>
    </source>
</evidence>
<dbReference type="GO" id="GO:0016740">
    <property type="term" value="F:transferase activity"/>
    <property type="evidence" value="ECO:0007669"/>
    <property type="project" value="UniProtKB-KW"/>
</dbReference>
<dbReference type="EMBL" id="CP095075">
    <property type="protein sequence ID" value="UOR11317.1"/>
    <property type="molecule type" value="Genomic_DNA"/>
</dbReference>
<keyword evidence="2" id="KW-0808">Transferase</keyword>
<keyword evidence="3" id="KW-1185">Reference proteome</keyword>
<evidence type="ECO:0000259" key="1">
    <source>
        <dbReference type="Pfam" id="PF04230"/>
    </source>
</evidence>
<protein>
    <submittedName>
        <fullName evidence="2">Polysaccharide pyruvyl transferase family protein</fullName>
    </submittedName>
</protein>
<dbReference type="Proteomes" id="UP000830326">
    <property type="component" value="Chromosome"/>
</dbReference>
<proteinExistence type="predicted"/>
<sequence>MNTKYFIALTGAKKNVGDFLITDRAIALLRNIAPEYEFIIKPHWEKLDDIELVNNSEGVIILGGPGFQMNMYPDVYKLVKDLKNIKVPIHTLGVGWKGVPGDKTTEKLYQFTSSAKQMLDKMNDTFAGMSCRDHQTERTLRNNGYKNVTMTGCPVWYDLDSIGKEFVAPKEIKRIVYTPAQDEAFSDQSIEVLKFLKNRYSASDIIVSFHRGIGEVDQYTPENDARNTAKLEDAAKKMGLQVADVSFDATKLSFYDECDLHIGYRVHAHIYFLSKRLPSILLHEDGRGNGVSEALNSPGIDAYRPSEIYSEIFGKFNKNARLLSLYNRLALKVNKNITADLNDLITELEDTNYNRFKGISKYIDQHYKVMEKFIKNVINKNGG</sequence>
<feature type="domain" description="Polysaccharide pyruvyl transferase" evidence="1">
    <location>
        <begin position="15"/>
        <end position="281"/>
    </location>
</feature>